<organism evidence="1 2">
    <name type="scientific">Parascaris univalens</name>
    <name type="common">Nematode worm</name>
    <dbReference type="NCBI Taxonomy" id="6257"/>
    <lineage>
        <taxon>Eukaryota</taxon>
        <taxon>Metazoa</taxon>
        <taxon>Ecdysozoa</taxon>
        <taxon>Nematoda</taxon>
        <taxon>Chromadorea</taxon>
        <taxon>Rhabditida</taxon>
        <taxon>Spirurina</taxon>
        <taxon>Ascaridomorpha</taxon>
        <taxon>Ascaridoidea</taxon>
        <taxon>Ascarididae</taxon>
        <taxon>Parascaris</taxon>
    </lineage>
</organism>
<dbReference type="InterPro" id="IPR008042">
    <property type="entry name" value="Retrotrans_Pao"/>
</dbReference>
<dbReference type="PANTHER" id="PTHR47331">
    <property type="entry name" value="PHD-TYPE DOMAIN-CONTAINING PROTEIN"/>
    <property type="match status" value="1"/>
</dbReference>
<evidence type="ECO:0000313" key="2">
    <source>
        <dbReference type="WBParaSite" id="PgR100X_g018_t01"/>
    </source>
</evidence>
<reference evidence="2" key="1">
    <citation type="submission" date="2022-11" db="UniProtKB">
        <authorList>
            <consortium name="WormBaseParasite"/>
        </authorList>
    </citation>
    <scope>IDENTIFICATION</scope>
</reference>
<accession>A0A915C8D5</accession>
<protein>
    <submittedName>
        <fullName evidence="2">Uncharacterized protein</fullName>
    </submittedName>
</protein>
<evidence type="ECO:0000313" key="1">
    <source>
        <dbReference type="Proteomes" id="UP000887569"/>
    </source>
</evidence>
<proteinExistence type="predicted"/>
<dbReference type="Pfam" id="PF05380">
    <property type="entry name" value="Peptidase_A17"/>
    <property type="match status" value="1"/>
</dbReference>
<keyword evidence="1" id="KW-1185">Reference proteome</keyword>
<name>A0A915C8D5_PARUN</name>
<dbReference type="Proteomes" id="UP000887569">
    <property type="component" value="Unplaced"/>
</dbReference>
<dbReference type="WBParaSite" id="PgR100X_g018_t01">
    <property type="protein sequence ID" value="PgR100X_g018_t01"/>
    <property type="gene ID" value="PgR100X_g018"/>
</dbReference>
<sequence>FRAVHACHTTVETVHPTLLEKRIALLERFQGQSLRLDRKLTAEVDKKCAEIRVFVDASTSAYSAVGYLRSYSQDRYENSLLMSKSRVAPIRGITIPRFELMAALIGSRLLNFVKRQLMHTGPTFLWSDSQATLHWIATATTGGPVSSTIDSPKYAEALHSSAMLTAVITPRTWQHVVSQLRSLGNTVS</sequence>
<dbReference type="AlphaFoldDB" id="A0A915C8D5"/>